<feature type="compositionally biased region" description="Pro residues" evidence="6">
    <location>
        <begin position="584"/>
        <end position="594"/>
    </location>
</feature>
<keyword evidence="3" id="KW-0540">Nuclease</keyword>
<dbReference type="AlphaFoldDB" id="A0AA35RPY1"/>
<dbReference type="InterPro" id="IPR012340">
    <property type="entry name" value="NA-bd_OB-fold"/>
</dbReference>
<dbReference type="GO" id="GO:0003746">
    <property type="term" value="F:translation elongation factor activity"/>
    <property type="evidence" value="ECO:0007669"/>
    <property type="project" value="InterPro"/>
</dbReference>
<evidence type="ECO:0000313" key="9">
    <source>
        <dbReference type="Proteomes" id="UP001174909"/>
    </source>
</evidence>
<dbReference type="PANTHER" id="PTHR30008:SF0">
    <property type="entry name" value="EXODEOXYRIBONUCLEASE 7 LARGE SUBUNIT"/>
    <property type="match status" value="1"/>
</dbReference>
<reference evidence="8" key="1">
    <citation type="submission" date="2023-03" db="EMBL/GenBank/DDBJ databases">
        <authorList>
            <person name="Steffen K."/>
            <person name="Cardenas P."/>
        </authorList>
    </citation>
    <scope>NUCLEOTIDE SEQUENCE</scope>
</reference>
<dbReference type="GO" id="GO:0006308">
    <property type="term" value="P:DNA catabolic process"/>
    <property type="evidence" value="ECO:0007669"/>
    <property type="project" value="InterPro"/>
</dbReference>
<dbReference type="Pfam" id="PF01132">
    <property type="entry name" value="EFP"/>
    <property type="match status" value="1"/>
</dbReference>
<dbReference type="InterPro" id="IPR020579">
    <property type="entry name" value="Exonuc_VII_lsu_C"/>
</dbReference>
<dbReference type="SUPFAM" id="SSF50104">
    <property type="entry name" value="Translation proteins SH3-like domain"/>
    <property type="match status" value="1"/>
</dbReference>
<protein>
    <submittedName>
        <fullName evidence="8">Exodeoxyribonuclease 7 large subunit</fullName>
    </submittedName>
</protein>
<keyword evidence="9" id="KW-1185">Reference proteome</keyword>
<dbReference type="PANTHER" id="PTHR30008">
    <property type="entry name" value="EXODEOXYRIBONUCLEASE 7 LARGE SUBUNIT"/>
    <property type="match status" value="1"/>
</dbReference>
<comment type="caution">
    <text evidence="8">The sequence shown here is derived from an EMBL/GenBank/DDBJ whole genome shotgun (WGS) entry which is preliminary data.</text>
</comment>
<sequence length="594" mass="65081">MSLNFSDLNKGMVIELENQPWQVMDYERHKMQQRAPVTRIKMRNLISGAVIERTFQRYDTAFSLAEIDARDTQYLYTDGSHYFFMDQETFDQHELTEAQLGSSLGYLKESMMVEVVFYKGSAINRFGDLPRIAALMLSPTVYSVAQVGVYLKEKLESDSLLSSLTVQGEVANLRTVASGHSYFTLRGDGSSIRCVMFRGRSGQEYLDEGQEILAGGTFTFYPPSGEANLQVVAALPVGEGALALELARLRQALQSEGLFDASRKRPLPLFPRMVGVVTSPSGAVWQDIQNVVRRRYPLTQLRLCPSAVQGEAAAGQIASAITRLNTESMVDVIIVARGGGSLEDLWCFNSEEVARAIFASKVPVVSGVGHETDYTIADDVADQRAPTPSAAAELVTPDSRQLMANVHSGRQQAAYAMNSVVTKHRNGVERLWQRLKRRAPDVGLMKRQVDDLQTRAATRVLLRNDYLKRDVSMLHARLTALEPAATLRRGYAVVNRSADGTIITHPQLVADGDPLDITVAGGVLAATAGSQADHIAQSRQEPAPAVSHIEPNLPDVHADDDALLPEPGPVAPRRQARRGRKAAPAPPPAMRPLL</sequence>
<dbReference type="Gene3D" id="2.40.50.140">
    <property type="entry name" value="Nucleic acid-binding proteins"/>
    <property type="match status" value="1"/>
</dbReference>
<dbReference type="InterPro" id="IPR001059">
    <property type="entry name" value="Transl_elong_P/YeiP_cen"/>
</dbReference>
<dbReference type="HAMAP" id="MF_00378">
    <property type="entry name" value="Exonuc_7_L"/>
    <property type="match status" value="1"/>
</dbReference>
<dbReference type="Pfam" id="PF02601">
    <property type="entry name" value="Exonuc_VII_L"/>
    <property type="match status" value="1"/>
</dbReference>
<accession>A0AA35RPY1</accession>
<dbReference type="InterPro" id="IPR008991">
    <property type="entry name" value="Translation_prot_SH3-like_sf"/>
</dbReference>
<dbReference type="GO" id="GO:0008855">
    <property type="term" value="F:exodeoxyribonuclease VII activity"/>
    <property type="evidence" value="ECO:0007669"/>
    <property type="project" value="InterPro"/>
</dbReference>
<dbReference type="GO" id="GO:0009318">
    <property type="term" value="C:exodeoxyribonuclease VII complex"/>
    <property type="evidence" value="ECO:0007669"/>
    <property type="project" value="InterPro"/>
</dbReference>
<evidence type="ECO:0000259" key="7">
    <source>
        <dbReference type="SMART" id="SM01185"/>
    </source>
</evidence>
<dbReference type="GO" id="GO:0003676">
    <property type="term" value="F:nucleic acid binding"/>
    <property type="evidence" value="ECO:0007669"/>
    <property type="project" value="InterPro"/>
</dbReference>
<keyword evidence="2" id="KW-0963">Cytoplasm</keyword>
<dbReference type="InterPro" id="IPR014722">
    <property type="entry name" value="Rib_uL2_dom2"/>
</dbReference>
<name>A0AA35RPY1_GEOBA</name>
<dbReference type="SMART" id="SM01185">
    <property type="entry name" value="EFP"/>
    <property type="match status" value="1"/>
</dbReference>
<dbReference type="Gene3D" id="2.30.30.30">
    <property type="match status" value="1"/>
</dbReference>
<dbReference type="InterPro" id="IPR003753">
    <property type="entry name" value="Exonuc_VII_L"/>
</dbReference>
<dbReference type="Proteomes" id="UP001174909">
    <property type="component" value="Unassembled WGS sequence"/>
</dbReference>
<evidence type="ECO:0000256" key="4">
    <source>
        <dbReference type="ARBA" id="ARBA00022801"/>
    </source>
</evidence>
<evidence type="ECO:0000256" key="2">
    <source>
        <dbReference type="ARBA" id="ARBA00022490"/>
    </source>
</evidence>
<dbReference type="InterPro" id="IPR025824">
    <property type="entry name" value="OB-fold_nuc-bd_dom"/>
</dbReference>
<dbReference type="EMBL" id="CASHTH010001459">
    <property type="protein sequence ID" value="CAI8015570.1"/>
    <property type="molecule type" value="Genomic_DNA"/>
</dbReference>
<proteinExistence type="inferred from homology"/>
<evidence type="ECO:0000256" key="3">
    <source>
        <dbReference type="ARBA" id="ARBA00022722"/>
    </source>
</evidence>
<dbReference type="Pfam" id="PF13742">
    <property type="entry name" value="tRNA_anti_2"/>
    <property type="match status" value="1"/>
</dbReference>
<organism evidence="8 9">
    <name type="scientific">Geodia barretti</name>
    <name type="common">Barrett's horny sponge</name>
    <dbReference type="NCBI Taxonomy" id="519541"/>
    <lineage>
        <taxon>Eukaryota</taxon>
        <taxon>Metazoa</taxon>
        <taxon>Porifera</taxon>
        <taxon>Demospongiae</taxon>
        <taxon>Heteroscleromorpha</taxon>
        <taxon>Tetractinellida</taxon>
        <taxon>Astrophorina</taxon>
        <taxon>Geodiidae</taxon>
        <taxon>Geodia</taxon>
    </lineage>
</organism>
<dbReference type="CDD" id="cd04470">
    <property type="entry name" value="S1_EF-P_repeat_1"/>
    <property type="match status" value="1"/>
</dbReference>
<comment type="similarity">
    <text evidence="1">Belongs to the elongation factor P family.</text>
</comment>
<feature type="region of interest" description="Disordered" evidence="6">
    <location>
        <begin position="531"/>
        <end position="594"/>
    </location>
</feature>
<dbReference type="Pfam" id="PF08207">
    <property type="entry name" value="EFP_N"/>
    <property type="match status" value="1"/>
</dbReference>
<gene>
    <name evidence="8" type="ORF">GBAR_LOCUS9627</name>
</gene>
<keyword evidence="4" id="KW-0378">Hydrolase</keyword>
<dbReference type="NCBIfam" id="TIGR00237">
    <property type="entry name" value="xseA"/>
    <property type="match status" value="1"/>
</dbReference>
<evidence type="ECO:0000313" key="8">
    <source>
        <dbReference type="EMBL" id="CAI8015570.1"/>
    </source>
</evidence>
<feature type="domain" description="Translation elongation factor P/YeiP central" evidence="7">
    <location>
        <begin position="69"/>
        <end position="123"/>
    </location>
</feature>
<evidence type="ECO:0000256" key="1">
    <source>
        <dbReference type="ARBA" id="ARBA00009479"/>
    </source>
</evidence>
<dbReference type="FunFam" id="2.40.50.140:FF:000009">
    <property type="entry name" value="Elongation factor P"/>
    <property type="match status" value="1"/>
</dbReference>
<evidence type="ECO:0000256" key="6">
    <source>
        <dbReference type="SAM" id="MobiDB-lite"/>
    </source>
</evidence>
<evidence type="ECO:0000256" key="5">
    <source>
        <dbReference type="ARBA" id="ARBA00022839"/>
    </source>
</evidence>
<dbReference type="CDD" id="cd04489">
    <property type="entry name" value="ExoVII_LU_OBF"/>
    <property type="match status" value="1"/>
</dbReference>
<keyword evidence="5" id="KW-0269">Exonuclease</keyword>
<dbReference type="SUPFAM" id="SSF50249">
    <property type="entry name" value="Nucleic acid-binding proteins"/>
    <property type="match status" value="1"/>
</dbReference>
<dbReference type="InterPro" id="IPR013185">
    <property type="entry name" value="Transl_elong_KOW-like"/>
</dbReference>